<comment type="caution">
    <text evidence="1">The sequence shown here is derived from an EMBL/GenBank/DDBJ whole genome shotgun (WGS) entry which is preliminary data.</text>
</comment>
<proteinExistence type="predicted"/>
<dbReference type="Proteomes" id="UP001166286">
    <property type="component" value="Unassembled WGS sequence"/>
</dbReference>
<accession>A0AA39V678</accession>
<dbReference type="AlphaFoldDB" id="A0AA39V678"/>
<evidence type="ECO:0000313" key="1">
    <source>
        <dbReference type="EMBL" id="KAK0513689.1"/>
    </source>
</evidence>
<evidence type="ECO:0000313" key="2">
    <source>
        <dbReference type="Proteomes" id="UP001166286"/>
    </source>
</evidence>
<sequence length="264" mass="30168">MLISDNNSPKPGIDDPSEVPFDSLYQQCLKLPPELCGMIMKMIFEDVFGPRKVFPHQESQRDQAAGKIFLALDKDMYRRNFELYWSTNTWVIGDGPVSKTMRFMSKGFPISRVEYSRQEPCPAALNIQSMELGFSYKDAIDPADWNGLTSLEQGVPDVKDLLDRIDSEETKDFLEKHGEHFKSVALKQWQDKFDRVAVLNLRHLTLDMTKAMVPSDGPAGEYLGMKAVELLIPFVHGLPADFKILARSREEEEQMRNIFKAKNS</sequence>
<gene>
    <name evidence="1" type="ORF">JMJ35_003411</name>
</gene>
<protein>
    <submittedName>
        <fullName evidence="1">Uncharacterized protein</fullName>
    </submittedName>
</protein>
<name>A0AA39V678_9LECA</name>
<reference evidence="1" key="1">
    <citation type="submission" date="2023-03" db="EMBL/GenBank/DDBJ databases">
        <title>Complete genome of Cladonia borealis.</title>
        <authorList>
            <person name="Park H."/>
        </authorList>
    </citation>
    <scope>NUCLEOTIDE SEQUENCE</scope>
    <source>
        <strain evidence="1">ANT050790</strain>
    </source>
</reference>
<keyword evidence="2" id="KW-1185">Reference proteome</keyword>
<dbReference type="EMBL" id="JAFEKC020000006">
    <property type="protein sequence ID" value="KAK0513689.1"/>
    <property type="molecule type" value="Genomic_DNA"/>
</dbReference>
<organism evidence="1 2">
    <name type="scientific">Cladonia borealis</name>
    <dbReference type="NCBI Taxonomy" id="184061"/>
    <lineage>
        <taxon>Eukaryota</taxon>
        <taxon>Fungi</taxon>
        <taxon>Dikarya</taxon>
        <taxon>Ascomycota</taxon>
        <taxon>Pezizomycotina</taxon>
        <taxon>Lecanoromycetes</taxon>
        <taxon>OSLEUM clade</taxon>
        <taxon>Lecanoromycetidae</taxon>
        <taxon>Lecanorales</taxon>
        <taxon>Lecanorineae</taxon>
        <taxon>Cladoniaceae</taxon>
        <taxon>Cladonia</taxon>
    </lineage>
</organism>